<proteinExistence type="predicted"/>
<sequence length="96" mass="9938">MGVIPTSAGGGGRPPKFPRQKTAPRSNDRGGHSDFPAGRAGDHQKATRPPSGKDPATMKPALNGAGGVAGVRRVQWHPSQFSVSAKQTLKIIMGPC</sequence>
<name>A0AAV7S067_PLEWA</name>
<reference evidence="2" key="1">
    <citation type="journal article" date="2022" name="bioRxiv">
        <title>Sequencing and chromosome-scale assembly of the giantPleurodeles waltlgenome.</title>
        <authorList>
            <person name="Brown T."/>
            <person name="Elewa A."/>
            <person name="Iarovenko S."/>
            <person name="Subramanian E."/>
            <person name="Araus A.J."/>
            <person name="Petzold A."/>
            <person name="Susuki M."/>
            <person name="Suzuki K.-i.T."/>
            <person name="Hayashi T."/>
            <person name="Toyoda A."/>
            <person name="Oliveira C."/>
            <person name="Osipova E."/>
            <person name="Leigh N.D."/>
            <person name="Simon A."/>
            <person name="Yun M.H."/>
        </authorList>
    </citation>
    <scope>NUCLEOTIDE SEQUENCE</scope>
    <source>
        <strain evidence="2">20211129_DDA</strain>
        <tissue evidence="2">Liver</tissue>
    </source>
</reference>
<feature type="region of interest" description="Disordered" evidence="1">
    <location>
        <begin position="1"/>
        <end position="71"/>
    </location>
</feature>
<comment type="caution">
    <text evidence="2">The sequence shown here is derived from an EMBL/GenBank/DDBJ whole genome shotgun (WGS) entry which is preliminary data.</text>
</comment>
<evidence type="ECO:0000256" key="1">
    <source>
        <dbReference type="SAM" id="MobiDB-lite"/>
    </source>
</evidence>
<organism evidence="2 3">
    <name type="scientific">Pleurodeles waltl</name>
    <name type="common">Iberian ribbed newt</name>
    <dbReference type="NCBI Taxonomy" id="8319"/>
    <lineage>
        <taxon>Eukaryota</taxon>
        <taxon>Metazoa</taxon>
        <taxon>Chordata</taxon>
        <taxon>Craniata</taxon>
        <taxon>Vertebrata</taxon>
        <taxon>Euteleostomi</taxon>
        <taxon>Amphibia</taxon>
        <taxon>Batrachia</taxon>
        <taxon>Caudata</taxon>
        <taxon>Salamandroidea</taxon>
        <taxon>Salamandridae</taxon>
        <taxon>Pleurodelinae</taxon>
        <taxon>Pleurodeles</taxon>
    </lineage>
</organism>
<gene>
    <name evidence="2" type="ORF">NDU88_009142</name>
</gene>
<dbReference type="Proteomes" id="UP001066276">
    <property type="component" value="Chromosome 5"/>
</dbReference>
<accession>A0AAV7S067</accession>
<evidence type="ECO:0000313" key="2">
    <source>
        <dbReference type="EMBL" id="KAJ1156423.1"/>
    </source>
</evidence>
<dbReference type="EMBL" id="JANPWB010000009">
    <property type="protein sequence ID" value="KAJ1156423.1"/>
    <property type="molecule type" value="Genomic_DNA"/>
</dbReference>
<evidence type="ECO:0000313" key="3">
    <source>
        <dbReference type="Proteomes" id="UP001066276"/>
    </source>
</evidence>
<dbReference type="AlphaFoldDB" id="A0AAV7S067"/>
<protein>
    <submittedName>
        <fullName evidence="2">Uncharacterized protein</fullName>
    </submittedName>
</protein>
<keyword evidence="3" id="KW-1185">Reference proteome</keyword>